<accession>A0A7K3WUL8</accession>
<gene>
    <name evidence="1" type="ORF">G3O08_14645</name>
</gene>
<comment type="caution">
    <text evidence="1">The sequence shown here is derived from an EMBL/GenBank/DDBJ whole genome shotgun (WGS) entry which is preliminary data.</text>
</comment>
<dbReference type="EMBL" id="JAAGVY010000032">
    <property type="protein sequence ID" value="NEN24741.1"/>
    <property type="molecule type" value="Genomic_DNA"/>
</dbReference>
<name>A0A7K3WUL8_9FLAO</name>
<evidence type="ECO:0000313" key="2">
    <source>
        <dbReference type="Proteomes" id="UP000486602"/>
    </source>
</evidence>
<dbReference type="RefSeq" id="WP_163286135.1">
    <property type="nucleotide sequence ID" value="NZ_JAAGVY010000032.1"/>
</dbReference>
<reference evidence="1 2" key="1">
    <citation type="submission" date="2020-02" db="EMBL/GenBank/DDBJ databases">
        <title>Out from the shadows clarifying the taxonomy of the family Cryomorphaceae and related taxa by utilizing the GTDB taxonomic framework.</title>
        <authorList>
            <person name="Bowman J.P."/>
        </authorList>
    </citation>
    <scope>NUCLEOTIDE SEQUENCE [LARGE SCALE GENOMIC DNA]</scope>
    <source>
        <strain evidence="1 2">QSSC 1-22</strain>
    </source>
</reference>
<evidence type="ECO:0000313" key="1">
    <source>
        <dbReference type="EMBL" id="NEN24741.1"/>
    </source>
</evidence>
<dbReference type="Proteomes" id="UP000486602">
    <property type="component" value="Unassembled WGS sequence"/>
</dbReference>
<sequence length="60" mass="6862">MKESLDWAVDKGITTKEAHESGVLDHYMIREFPRLNKGKLQILSADGYLEEKKGVTSKRL</sequence>
<dbReference type="AlphaFoldDB" id="A0A7K3WUL8"/>
<organism evidence="1 2">
    <name type="scientific">Cryomorpha ignava</name>
    <dbReference type="NCBI Taxonomy" id="101383"/>
    <lineage>
        <taxon>Bacteria</taxon>
        <taxon>Pseudomonadati</taxon>
        <taxon>Bacteroidota</taxon>
        <taxon>Flavobacteriia</taxon>
        <taxon>Flavobacteriales</taxon>
        <taxon>Cryomorphaceae</taxon>
        <taxon>Cryomorpha</taxon>
    </lineage>
</organism>
<proteinExistence type="predicted"/>
<keyword evidence="2" id="KW-1185">Reference proteome</keyword>
<protein>
    <submittedName>
        <fullName evidence="1">Uncharacterized protein</fullName>
    </submittedName>
</protein>